<sequence length="295" mass="31277">MTKQETGHHAAMTNRNPMPKHAPARAVLACLAAGLICLSAEAARADITGPFDCVMDPAQVVPVGAAVSGIVAEVLVDRGDSVTAGQVLARLDTSVDDASVALLQARANSEAGLDAQKARRDLVAARRDRVAALVERNVAATEQMEEAEAELVAAEALVAEAELERELAGLELDRANRLLEQRIVRSPLDGLVLARHLNAGEYVSGETRMLTLVKVDPLYVEAFLPVDIYPEISIGMEGVITPDAPIEGSYRARVAVVDRVFDAASGTFGLRLTLDNPDFALPAGHRCLLSFPDAG</sequence>
<dbReference type="SUPFAM" id="SSF111369">
    <property type="entry name" value="HlyD-like secretion proteins"/>
    <property type="match status" value="1"/>
</dbReference>
<evidence type="ECO:0000256" key="2">
    <source>
        <dbReference type="SAM" id="Coils"/>
    </source>
</evidence>
<feature type="signal peptide" evidence="3">
    <location>
        <begin position="1"/>
        <end position="42"/>
    </location>
</feature>
<comment type="caution">
    <text evidence="5">The sequence shown here is derived from an EMBL/GenBank/DDBJ whole genome shotgun (WGS) entry which is preliminary data.</text>
</comment>
<feature type="chain" id="PRO_5025524623" evidence="3">
    <location>
        <begin position="43"/>
        <end position="295"/>
    </location>
</feature>
<evidence type="ECO:0000259" key="4">
    <source>
        <dbReference type="Pfam" id="PF25973"/>
    </source>
</evidence>
<comment type="similarity">
    <text evidence="1">Belongs to the membrane fusion protein (MFP) (TC 8.A.1) family.</text>
</comment>
<dbReference type="InterPro" id="IPR006143">
    <property type="entry name" value="RND_pump_MFP"/>
</dbReference>
<dbReference type="PANTHER" id="PTHR30469:SF15">
    <property type="entry name" value="HLYD FAMILY OF SECRETION PROTEINS"/>
    <property type="match status" value="1"/>
</dbReference>
<dbReference type="Gene3D" id="2.40.50.100">
    <property type="match status" value="1"/>
</dbReference>
<dbReference type="RefSeq" id="WP_160856366.1">
    <property type="nucleotide sequence ID" value="NZ_WUWG01000007.1"/>
</dbReference>
<dbReference type="PANTHER" id="PTHR30469">
    <property type="entry name" value="MULTIDRUG RESISTANCE PROTEIN MDTA"/>
    <property type="match status" value="1"/>
</dbReference>
<evidence type="ECO:0000313" key="5">
    <source>
        <dbReference type="EMBL" id="MXU66703.1"/>
    </source>
</evidence>
<dbReference type="AlphaFoldDB" id="A0A6B0U0D5"/>
<keyword evidence="2" id="KW-0175">Coiled coil</keyword>
<dbReference type="Proteomes" id="UP000436016">
    <property type="component" value="Unassembled WGS sequence"/>
</dbReference>
<evidence type="ECO:0000256" key="3">
    <source>
        <dbReference type="SAM" id="SignalP"/>
    </source>
</evidence>
<feature type="domain" description="CzcB-like barrel-sandwich hybrid" evidence="4">
    <location>
        <begin position="60"/>
        <end position="212"/>
    </location>
</feature>
<gene>
    <name evidence="5" type="ORF">GSH16_14735</name>
</gene>
<dbReference type="Gene3D" id="1.10.287.470">
    <property type="entry name" value="Helix hairpin bin"/>
    <property type="match status" value="1"/>
</dbReference>
<dbReference type="GO" id="GO:0015562">
    <property type="term" value="F:efflux transmembrane transporter activity"/>
    <property type="evidence" value="ECO:0007669"/>
    <property type="project" value="TreeGrafter"/>
</dbReference>
<protein>
    <submittedName>
        <fullName evidence="5">Efflux RND transporter periplasmic adaptor subunit</fullName>
    </submittedName>
</protein>
<keyword evidence="6" id="KW-1185">Reference proteome</keyword>
<dbReference type="NCBIfam" id="TIGR01730">
    <property type="entry name" value="RND_mfp"/>
    <property type="match status" value="1"/>
</dbReference>
<reference evidence="5 6" key="1">
    <citation type="submission" date="2019-12" db="EMBL/GenBank/DDBJ databases">
        <title>Strain KN286 was isolated from seawater, which was collected from Caroline Seamount in the tropical western Pacific.</title>
        <authorList>
            <person name="Wang Q."/>
        </authorList>
    </citation>
    <scope>NUCLEOTIDE SEQUENCE [LARGE SCALE GENOMIC DNA]</scope>
    <source>
        <strain evidence="5 6">KN286</strain>
    </source>
</reference>
<dbReference type="GO" id="GO:1990281">
    <property type="term" value="C:efflux pump complex"/>
    <property type="evidence" value="ECO:0007669"/>
    <property type="project" value="TreeGrafter"/>
</dbReference>
<accession>A0A6B0U0D5</accession>
<name>A0A6B0U0D5_9RHOB</name>
<organism evidence="5 6">
    <name type="scientific">Oceanomicrobium pacificus</name>
    <dbReference type="NCBI Taxonomy" id="2692916"/>
    <lineage>
        <taxon>Bacteria</taxon>
        <taxon>Pseudomonadati</taxon>
        <taxon>Pseudomonadota</taxon>
        <taxon>Alphaproteobacteria</taxon>
        <taxon>Rhodobacterales</taxon>
        <taxon>Paracoccaceae</taxon>
        <taxon>Oceanomicrobium</taxon>
    </lineage>
</organism>
<feature type="coiled-coil region" evidence="2">
    <location>
        <begin position="130"/>
        <end position="178"/>
    </location>
</feature>
<keyword evidence="3" id="KW-0732">Signal</keyword>
<dbReference type="Gene3D" id="2.40.30.170">
    <property type="match status" value="1"/>
</dbReference>
<evidence type="ECO:0000256" key="1">
    <source>
        <dbReference type="ARBA" id="ARBA00009477"/>
    </source>
</evidence>
<evidence type="ECO:0000313" key="6">
    <source>
        <dbReference type="Proteomes" id="UP000436016"/>
    </source>
</evidence>
<dbReference type="InterPro" id="IPR058647">
    <property type="entry name" value="BSH_CzcB-like"/>
</dbReference>
<proteinExistence type="inferred from homology"/>
<dbReference type="EMBL" id="WUWG01000007">
    <property type="protein sequence ID" value="MXU66703.1"/>
    <property type="molecule type" value="Genomic_DNA"/>
</dbReference>
<dbReference type="Pfam" id="PF25973">
    <property type="entry name" value="BSH_CzcB"/>
    <property type="match status" value="1"/>
</dbReference>